<dbReference type="SUPFAM" id="SSF53383">
    <property type="entry name" value="PLP-dependent transferases"/>
    <property type="match status" value="1"/>
</dbReference>
<evidence type="ECO:0000256" key="10">
    <source>
        <dbReference type="ARBA" id="ARBA00083849"/>
    </source>
</evidence>
<evidence type="ECO:0000256" key="7">
    <source>
        <dbReference type="ARBA" id="ARBA00051441"/>
    </source>
</evidence>
<keyword evidence="5" id="KW-0486">Methionine biosynthesis</keyword>
<keyword evidence="3" id="KW-0808">Transferase</keyword>
<evidence type="ECO:0000256" key="3">
    <source>
        <dbReference type="ARBA" id="ARBA00022679"/>
    </source>
</evidence>
<feature type="compositionally biased region" description="Basic and acidic residues" evidence="11">
    <location>
        <begin position="174"/>
        <end position="183"/>
    </location>
</feature>
<comment type="caution">
    <text evidence="12">The sequence shown here is derived from an EMBL/GenBank/DDBJ whole genome shotgun (WGS) entry which is preliminary data.</text>
</comment>
<organism evidence="12 13">
    <name type="scientific">Mucor saturninus</name>
    <dbReference type="NCBI Taxonomy" id="64648"/>
    <lineage>
        <taxon>Eukaryota</taxon>
        <taxon>Fungi</taxon>
        <taxon>Fungi incertae sedis</taxon>
        <taxon>Mucoromycota</taxon>
        <taxon>Mucoromycotina</taxon>
        <taxon>Mucoromycetes</taxon>
        <taxon>Mucorales</taxon>
        <taxon>Mucorineae</taxon>
        <taxon>Mucoraceae</taxon>
        <taxon>Mucor</taxon>
    </lineage>
</organism>
<dbReference type="InterPro" id="IPR051750">
    <property type="entry name" value="Trans-sulfuration_enzymes"/>
</dbReference>
<evidence type="ECO:0000256" key="1">
    <source>
        <dbReference type="ARBA" id="ARBA00001933"/>
    </source>
</evidence>
<dbReference type="InterPro" id="IPR015421">
    <property type="entry name" value="PyrdxlP-dep_Trfase_major"/>
</dbReference>
<dbReference type="PANTHER" id="PTHR42699">
    <property type="match status" value="1"/>
</dbReference>
<comment type="pathway">
    <text evidence="6">Amino-acid biosynthesis.</text>
</comment>
<gene>
    <name evidence="12" type="ORF">INT47_008424</name>
</gene>
<dbReference type="PROSITE" id="PS00868">
    <property type="entry name" value="CYS_MET_METAB_PP"/>
    <property type="match status" value="1"/>
</dbReference>
<proteinExistence type="predicted"/>
<feature type="region of interest" description="Disordered" evidence="11">
    <location>
        <begin position="169"/>
        <end position="210"/>
    </location>
</feature>
<evidence type="ECO:0000313" key="13">
    <source>
        <dbReference type="Proteomes" id="UP000603453"/>
    </source>
</evidence>
<dbReference type="Gene3D" id="3.90.1150.10">
    <property type="entry name" value="Aspartate Aminotransferase, domain 1"/>
    <property type="match status" value="1"/>
</dbReference>
<feature type="compositionally biased region" description="Polar residues" evidence="11">
    <location>
        <begin position="187"/>
        <end position="197"/>
    </location>
</feature>
<dbReference type="GO" id="GO:0030170">
    <property type="term" value="F:pyridoxal phosphate binding"/>
    <property type="evidence" value="ECO:0007669"/>
    <property type="project" value="InterPro"/>
</dbReference>
<dbReference type="Gene3D" id="3.40.640.10">
    <property type="entry name" value="Type I PLP-dependent aspartate aminotransferase-like (Major domain)"/>
    <property type="match status" value="1"/>
</dbReference>
<evidence type="ECO:0000256" key="5">
    <source>
        <dbReference type="ARBA" id="ARBA00023167"/>
    </source>
</evidence>
<dbReference type="EC" id="2.5.1.48" evidence="9"/>
<dbReference type="FunFam" id="3.90.1150.10:FF:000063">
    <property type="entry name" value="Probable cystathionine gamma-synthase"/>
    <property type="match status" value="1"/>
</dbReference>
<name>A0A8H7RAX7_9FUNG</name>
<dbReference type="InterPro" id="IPR015422">
    <property type="entry name" value="PyrdxlP-dep_Trfase_small"/>
</dbReference>
<evidence type="ECO:0000256" key="11">
    <source>
        <dbReference type="SAM" id="MobiDB-lite"/>
    </source>
</evidence>
<keyword evidence="2" id="KW-0028">Amino-acid biosynthesis</keyword>
<keyword evidence="13" id="KW-1185">Reference proteome</keyword>
<evidence type="ECO:0000256" key="2">
    <source>
        <dbReference type="ARBA" id="ARBA00022605"/>
    </source>
</evidence>
<dbReference type="GO" id="GO:0019346">
    <property type="term" value="P:transsulfuration"/>
    <property type="evidence" value="ECO:0007669"/>
    <property type="project" value="InterPro"/>
</dbReference>
<comment type="catalytic activity">
    <reaction evidence="7">
        <text>O-succinyl-L-homoserine + L-cysteine = L,L-cystathionine + succinate + H(+)</text>
        <dbReference type="Rhea" id="RHEA:20397"/>
        <dbReference type="ChEBI" id="CHEBI:15378"/>
        <dbReference type="ChEBI" id="CHEBI:30031"/>
        <dbReference type="ChEBI" id="CHEBI:35235"/>
        <dbReference type="ChEBI" id="CHEBI:57661"/>
        <dbReference type="ChEBI" id="CHEBI:58161"/>
        <dbReference type="EC" id="2.5.1.48"/>
    </reaction>
</comment>
<dbReference type="FunFam" id="3.40.640.10:FF:000111">
    <property type="entry name" value="Cystathionine gamma-synthase"/>
    <property type="match status" value="1"/>
</dbReference>
<keyword evidence="4" id="KW-0663">Pyridoxal phosphate</keyword>
<dbReference type="Pfam" id="PF01053">
    <property type="entry name" value="Cys_Met_Meta_PP"/>
    <property type="match status" value="1"/>
</dbReference>
<evidence type="ECO:0000256" key="9">
    <source>
        <dbReference type="ARBA" id="ARBA00066530"/>
    </source>
</evidence>
<dbReference type="InterPro" id="IPR054542">
    <property type="entry name" value="Cys_met_metab_PP"/>
</dbReference>
<reference evidence="12" key="1">
    <citation type="submission" date="2020-12" db="EMBL/GenBank/DDBJ databases">
        <title>Metabolic potential, ecology and presence of endohyphal bacteria is reflected in genomic diversity of Mucoromycotina.</title>
        <authorList>
            <person name="Muszewska A."/>
            <person name="Okrasinska A."/>
            <person name="Steczkiewicz K."/>
            <person name="Drgas O."/>
            <person name="Orlowska M."/>
            <person name="Perlinska-Lenart U."/>
            <person name="Aleksandrzak-Piekarczyk T."/>
            <person name="Szatraj K."/>
            <person name="Zielenkiewicz U."/>
            <person name="Pilsyk S."/>
            <person name="Malc E."/>
            <person name="Mieczkowski P."/>
            <person name="Kruszewska J.S."/>
            <person name="Biernat P."/>
            <person name="Pawlowska J."/>
        </authorList>
    </citation>
    <scope>NUCLEOTIDE SEQUENCE</scope>
    <source>
        <strain evidence="12">WA0000017839</strain>
    </source>
</reference>
<comment type="function">
    <text evidence="8">Catalyzes the formation of L-cystathionine from O-succinyl-L-homoserine (OSHS) and L-cysteine, via a gamma-replacement reaction. In the absence of thiol, catalyzes gamma-elimination to form 2-oxobutanoate, succinate and ammonia.</text>
</comment>
<dbReference type="InterPro" id="IPR000277">
    <property type="entry name" value="Cys/Met-Metab_PyrdxlP-dep_enz"/>
</dbReference>
<sequence>MPALPEPPTRVGAAIPAHTPHAISVMFPTWQDNILYEEGNPIVTSKMECGYPRFFIHPFIQKLCARLIAKFGKENDSGMLFPSHKVAEQCRSFMKRYYKEPTGTVRIAEFEIVPNSSSSELQRVPIHIVLFPQDAFPIAKQFWQHAGDIISSRMAEYCLRILDENSQKSANNAEKSDKTDLYKPKQTMGSRNRSHYSSKPAKKIEQKDEEAVEQTTYLEERYGRNLPVKFANDARVALRRRIAGVLIGEEEVNVSDLVNKISSIDLEEQRQVKGERGIKGLSEDDVYLYPCGMSAIYHAHQISMILGDQSLQSVCFGFPYTDTLKILQKWGPGCIFLGLGEEESIDELEELLKSGQRFLSLFCELPSNPLLKSPNIKRLRRLADEYGFFIVVDETIGNFCNVGVLEWADLVVSSLTKIFSGDSNVMGGSMILNPNGKYYDGFKAALKVDYEDLLWSEDVLFLERNSRNFKERSRIINKNAEELCDYLITHEKVAKVYYPKYTSRENYDSVKHDTKDAGYGGLFSIVLKDEKCAASFYDNLHCAKGPSLGTNFTLCSPYTILAHFTELDWAAQFGVCPYLVRVSVGLEDREKLLSMFKHALDAVN</sequence>
<dbReference type="PANTHER" id="PTHR42699:SF1">
    <property type="entry name" value="CYSTATHIONINE GAMMA-SYNTHASE-RELATED"/>
    <property type="match status" value="1"/>
</dbReference>
<dbReference type="OrthoDB" id="10047078at2759"/>
<comment type="cofactor">
    <cofactor evidence="1">
        <name>pyridoxal 5'-phosphate</name>
        <dbReference type="ChEBI" id="CHEBI:597326"/>
    </cofactor>
</comment>
<protein>
    <recommendedName>
        <fullName evidence="9">cystathionine gamma-synthase</fullName>
        <ecNumber evidence="9">2.5.1.48</ecNumber>
    </recommendedName>
    <alternativeName>
        <fullName evidence="10">O-succinylhomoserine (thiol)-lyase</fullName>
    </alternativeName>
</protein>
<evidence type="ECO:0000256" key="8">
    <source>
        <dbReference type="ARBA" id="ARBA00058439"/>
    </source>
</evidence>
<dbReference type="GO" id="GO:0003962">
    <property type="term" value="F:cystathionine gamma-synthase activity"/>
    <property type="evidence" value="ECO:0007669"/>
    <property type="project" value="UniProtKB-EC"/>
</dbReference>
<evidence type="ECO:0000313" key="12">
    <source>
        <dbReference type="EMBL" id="KAG2206955.1"/>
    </source>
</evidence>
<dbReference type="GO" id="GO:0009086">
    <property type="term" value="P:methionine biosynthetic process"/>
    <property type="evidence" value="ECO:0007669"/>
    <property type="project" value="UniProtKB-KW"/>
</dbReference>
<dbReference type="EMBL" id="JAEPRD010000027">
    <property type="protein sequence ID" value="KAG2206955.1"/>
    <property type="molecule type" value="Genomic_DNA"/>
</dbReference>
<evidence type="ECO:0000256" key="6">
    <source>
        <dbReference type="ARBA" id="ARBA00029440"/>
    </source>
</evidence>
<dbReference type="Proteomes" id="UP000603453">
    <property type="component" value="Unassembled WGS sequence"/>
</dbReference>
<dbReference type="InterPro" id="IPR015424">
    <property type="entry name" value="PyrdxlP-dep_Trfase"/>
</dbReference>
<accession>A0A8H7RAX7</accession>
<dbReference type="AlphaFoldDB" id="A0A8H7RAX7"/>
<evidence type="ECO:0000256" key="4">
    <source>
        <dbReference type="ARBA" id="ARBA00022898"/>
    </source>
</evidence>